<organism evidence="1 2">
    <name type="scientific">Babesia caballi</name>
    <dbReference type="NCBI Taxonomy" id="5871"/>
    <lineage>
        <taxon>Eukaryota</taxon>
        <taxon>Sar</taxon>
        <taxon>Alveolata</taxon>
        <taxon>Apicomplexa</taxon>
        <taxon>Aconoidasida</taxon>
        <taxon>Piroplasmida</taxon>
        <taxon>Babesiidae</taxon>
        <taxon>Babesia</taxon>
    </lineage>
</organism>
<evidence type="ECO:0000313" key="2">
    <source>
        <dbReference type="Proteomes" id="UP001497744"/>
    </source>
</evidence>
<evidence type="ECO:0000313" key="1">
    <source>
        <dbReference type="EMBL" id="GIX61142.1"/>
    </source>
</evidence>
<comment type="caution">
    <text evidence="1">The sequence shown here is derived from an EMBL/GenBank/DDBJ whole genome shotgun (WGS) entry which is preliminary data.</text>
</comment>
<dbReference type="Proteomes" id="UP001497744">
    <property type="component" value="Unassembled WGS sequence"/>
</dbReference>
<protein>
    <submittedName>
        <fullName evidence="1">Variant erythrocyte surface antigen-1 family protein</fullName>
    </submittedName>
</protein>
<reference evidence="1 2" key="1">
    <citation type="submission" date="2021-06" db="EMBL/GenBank/DDBJ databases">
        <title>Genome sequence of Babesia caballi.</title>
        <authorList>
            <person name="Yamagishi J."/>
            <person name="Kidaka T."/>
            <person name="Ochi A."/>
        </authorList>
    </citation>
    <scope>NUCLEOTIDE SEQUENCE [LARGE SCALE GENOMIC DNA]</scope>
    <source>
        <strain evidence="1">USDA-D6B2</strain>
    </source>
</reference>
<dbReference type="GeneID" id="94192625"/>
<gene>
    <name evidence="1" type="ORF">BcabD6B2_05770</name>
</gene>
<proteinExistence type="predicted"/>
<name>A0AAV4LMX8_BABCB</name>
<dbReference type="AlphaFoldDB" id="A0AAV4LMX8"/>
<accession>A0AAV4LMX8</accession>
<keyword evidence="2" id="KW-1185">Reference proteome</keyword>
<dbReference type="RefSeq" id="XP_067713213.1">
    <property type="nucleotide sequence ID" value="XM_067857112.1"/>
</dbReference>
<dbReference type="EMBL" id="BPLF01000001">
    <property type="protein sequence ID" value="GIX61142.1"/>
    <property type="molecule type" value="Genomic_DNA"/>
</dbReference>
<sequence length="418" mass="44736">MTLSRPLFARSSNRKEAIDWILRVTGKDGGGGGSNAIPKLSEKVTQLLRGVEVSDVGLGVDIDKVIQALNADSGTGLIVKLAEGLAKFIGYQAVNNTNGLITGAGIAPSNIATHRLCDAAIAFTIRMLEGCKKHLKYERFTSQLRAVNGVITALHGKYGTGTEGLKTVASSVKNEIGNDKLSGSNVHSFLKGLVSAFETNLQNISSDSAANVATKVEKFLKAVFKSNGGNGWNSSTADQVDHVLKTLVSTFKGQTPYNPSDRNFSGNIGKVQTALDVGNHPTVQPILTAGKKAFIDALKMPNYTRMDYNASNTIQWNSDTSQIQTCAKIFLGCLPLYYQALTYIYWGCHETGGGWNAMTLGSGALRFYFDSQGLLPLYVDKSKTGAHIAESALGGFQTEFSKGMTEVSSTPLTYASFM</sequence>